<protein>
    <submittedName>
        <fullName evidence="2">Uncharacterized protein</fullName>
    </submittedName>
</protein>
<dbReference type="SUPFAM" id="SSF52402">
    <property type="entry name" value="Adenine nucleotide alpha hydrolases-like"/>
    <property type="match status" value="1"/>
</dbReference>
<feature type="region of interest" description="Disordered" evidence="1">
    <location>
        <begin position="250"/>
        <end position="280"/>
    </location>
</feature>
<name>A0ABP0J580_9DINO</name>
<comment type="caution">
    <text evidence="2">The sequence shown here is derived from an EMBL/GenBank/DDBJ whole genome shotgun (WGS) entry which is preliminary data.</text>
</comment>
<gene>
    <name evidence="2" type="ORF">CCMP2556_LOCUS9671</name>
</gene>
<reference evidence="2 3" key="1">
    <citation type="submission" date="2024-02" db="EMBL/GenBank/DDBJ databases">
        <authorList>
            <person name="Chen Y."/>
            <person name="Shah S."/>
            <person name="Dougan E. K."/>
            <person name="Thang M."/>
            <person name="Chan C."/>
        </authorList>
    </citation>
    <scope>NUCLEOTIDE SEQUENCE [LARGE SCALE GENOMIC DNA]</scope>
</reference>
<accession>A0ABP0J580</accession>
<dbReference type="EMBL" id="CAXAMN010004447">
    <property type="protein sequence ID" value="CAK9009458.1"/>
    <property type="molecule type" value="Genomic_DNA"/>
</dbReference>
<evidence type="ECO:0000256" key="1">
    <source>
        <dbReference type="SAM" id="MobiDB-lite"/>
    </source>
</evidence>
<evidence type="ECO:0000313" key="2">
    <source>
        <dbReference type="EMBL" id="CAK9009458.1"/>
    </source>
</evidence>
<proteinExistence type="predicted"/>
<sequence length="316" mass="34393">MLMTVHQKELVLGLMKGPVDHWPIGLWIYKEAGSSRSPWRGWNLLDLVTDVQECCQLREKAEAIKISRMIVNFAAVTNADVLVMGSCGYKAGRSNCFQRTTLGSSAHLAALEAPCSVVLIRPGCRVDTKLATVFMVAVDGSLHSQYALQLCATWARPDKDEIVCRVFGPSEFTEPLERMCTDQLQAVMRDKKVEYAVIPTELDESADVHGDDLSEAAQQGWRSGWKRVDAAVELVVDAWRTVKGGVERLGESRRVSKPSSSSGRGAVIPKDPQAEETPVLTDDEVVHGEVAGGFSTGPAGSMAYLACGFTSKHPNS</sequence>
<organism evidence="2 3">
    <name type="scientific">Durusdinium trenchii</name>
    <dbReference type="NCBI Taxonomy" id="1381693"/>
    <lineage>
        <taxon>Eukaryota</taxon>
        <taxon>Sar</taxon>
        <taxon>Alveolata</taxon>
        <taxon>Dinophyceae</taxon>
        <taxon>Suessiales</taxon>
        <taxon>Symbiodiniaceae</taxon>
        <taxon>Durusdinium</taxon>
    </lineage>
</organism>
<dbReference type="Gene3D" id="3.40.50.12370">
    <property type="match status" value="1"/>
</dbReference>
<keyword evidence="3" id="KW-1185">Reference proteome</keyword>
<dbReference type="Proteomes" id="UP001642484">
    <property type="component" value="Unassembled WGS sequence"/>
</dbReference>
<evidence type="ECO:0000313" key="3">
    <source>
        <dbReference type="Proteomes" id="UP001642484"/>
    </source>
</evidence>